<proteinExistence type="predicted"/>
<gene>
    <name evidence="2" type="ORF">GCM10007931_08590</name>
</gene>
<feature type="transmembrane region" description="Helical" evidence="1">
    <location>
        <begin position="101"/>
        <end position="122"/>
    </location>
</feature>
<keyword evidence="1" id="KW-0472">Membrane</keyword>
<evidence type="ECO:0000256" key="1">
    <source>
        <dbReference type="SAM" id="Phobius"/>
    </source>
</evidence>
<reference evidence="3" key="1">
    <citation type="journal article" date="2019" name="Int. J. Syst. Evol. Microbiol.">
        <title>The Global Catalogue of Microorganisms (GCM) 10K type strain sequencing project: providing services to taxonomists for standard genome sequencing and annotation.</title>
        <authorList>
            <consortium name="The Broad Institute Genomics Platform"/>
            <consortium name="The Broad Institute Genome Sequencing Center for Infectious Disease"/>
            <person name="Wu L."/>
            <person name="Ma J."/>
        </authorList>
    </citation>
    <scope>NUCLEOTIDE SEQUENCE [LARGE SCALE GENOMIC DNA]</scope>
    <source>
        <strain evidence="3">NBRC 111146</strain>
    </source>
</reference>
<sequence length="123" mass="13577">MSELFTNTSLLSVALMVYAGNVMVEALRRDLIDPRGVCTPLIIKSKLAAWFMFASIPCAFLPALYITYSLDWKYGLISWIIQIIGAVITIILGLGGRFIAFHFMAACIAFPVGYYLCIANMVA</sequence>
<evidence type="ECO:0008006" key="4">
    <source>
        <dbReference type="Google" id="ProtNLM"/>
    </source>
</evidence>
<evidence type="ECO:0000313" key="2">
    <source>
        <dbReference type="EMBL" id="GLT13885.1"/>
    </source>
</evidence>
<feature type="transmembrane region" description="Helical" evidence="1">
    <location>
        <begin position="6"/>
        <end position="27"/>
    </location>
</feature>
<organism evidence="2 3">
    <name type="scientific">Vibrio algivorus</name>
    <dbReference type="NCBI Taxonomy" id="1667024"/>
    <lineage>
        <taxon>Bacteria</taxon>
        <taxon>Pseudomonadati</taxon>
        <taxon>Pseudomonadota</taxon>
        <taxon>Gammaproteobacteria</taxon>
        <taxon>Vibrionales</taxon>
        <taxon>Vibrionaceae</taxon>
        <taxon>Vibrio</taxon>
    </lineage>
</organism>
<keyword evidence="1" id="KW-1133">Transmembrane helix</keyword>
<feature type="transmembrane region" description="Helical" evidence="1">
    <location>
        <begin position="74"/>
        <end position="94"/>
    </location>
</feature>
<comment type="caution">
    <text evidence="2">The sequence shown here is derived from an EMBL/GenBank/DDBJ whole genome shotgun (WGS) entry which is preliminary data.</text>
</comment>
<dbReference type="Proteomes" id="UP001157156">
    <property type="component" value="Unassembled WGS sequence"/>
</dbReference>
<feature type="transmembrane region" description="Helical" evidence="1">
    <location>
        <begin position="47"/>
        <end position="68"/>
    </location>
</feature>
<dbReference type="EMBL" id="BSPV01000003">
    <property type="protein sequence ID" value="GLT13885.1"/>
    <property type="molecule type" value="Genomic_DNA"/>
</dbReference>
<accession>A0ABQ6ELC2</accession>
<keyword evidence="3" id="KW-1185">Reference proteome</keyword>
<dbReference type="RefSeq" id="WP_089124262.1">
    <property type="nucleotide sequence ID" value="NZ_BSPV01000003.1"/>
</dbReference>
<evidence type="ECO:0000313" key="3">
    <source>
        <dbReference type="Proteomes" id="UP001157156"/>
    </source>
</evidence>
<protein>
    <recommendedName>
        <fullName evidence="4">DUF3325 domain-containing protein</fullName>
    </recommendedName>
</protein>
<keyword evidence="1" id="KW-0812">Transmembrane</keyword>
<name>A0ABQ6ELC2_9VIBR</name>